<dbReference type="AlphaFoldDB" id="A0A0M3JK14"/>
<feature type="region of interest" description="Disordered" evidence="1">
    <location>
        <begin position="53"/>
        <end position="84"/>
    </location>
</feature>
<sequence length="103" mass="11316">MLENYGKKPSSRVHVSKEVCNSRLKFTSPNLRKAAQQGVHELECTKCMKLKCPPGRPGQAGRDGEPGVNGKKGTSGKSGMHGLDFVHEPEPVFPWYIFSPSPH</sequence>
<protein>
    <submittedName>
        <fullName evidence="4">Collagen triple helix repeat protein</fullName>
    </submittedName>
</protein>
<keyword evidence="3" id="KW-1185">Reference proteome</keyword>
<dbReference type="OrthoDB" id="5985978at2759"/>
<name>A0A0M3JK14_ANISI</name>
<evidence type="ECO:0000313" key="2">
    <source>
        <dbReference type="EMBL" id="VDK29959.1"/>
    </source>
</evidence>
<dbReference type="Gene3D" id="1.20.5.320">
    <property type="entry name" value="6-Phosphogluconate Dehydrogenase, domain 3"/>
    <property type="match status" value="1"/>
</dbReference>
<dbReference type="WBParaSite" id="ASIM_0000798601-mRNA-1">
    <property type="protein sequence ID" value="ASIM_0000798601-mRNA-1"/>
    <property type="gene ID" value="ASIM_0000798601"/>
</dbReference>
<evidence type="ECO:0000313" key="4">
    <source>
        <dbReference type="WBParaSite" id="ASIM_0000798601-mRNA-1"/>
    </source>
</evidence>
<evidence type="ECO:0000256" key="1">
    <source>
        <dbReference type="SAM" id="MobiDB-lite"/>
    </source>
</evidence>
<proteinExistence type="predicted"/>
<reference evidence="2 3" key="2">
    <citation type="submission" date="2018-11" db="EMBL/GenBank/DDBJ databases">
        <authorList>
            <consortium name="Pathogen Informatics"/>
        </authorList>
    </citation>
    <scope>NUCLEOTIDE SEQUENCE [LARGE SCALE GENOMIC DNA]</scope>
</reference>
<accession>A0A0M3JK14</accession>
<organism evidence="4">
    <name type="scientific">Anisakis simplex</name>
    <name type="common">Herring worm</name>
    <dbReference type="NCBI Taxonomy" id="6269"/>
    <lineage>
        <taxon>Eukaryota</taxon>
        <taxon>Metazoa</taxon>
        <taxon>Ecdysozoa</taxon>
        <taxon>Nematoda</taxon>
        <taxon>Chromadorea</taxon>
        <taxon>Rhabditida</taxon>
        <taxon>Spirurina</taxon>
        <taxon>Ascaridomorpha</taxon>
        <taxon>Ascaridoidea</taxon>
        <taxon>Anisakidae</taxon>
        <taxon>Anisakis</taxon>
        <taxon>Anisakis simplex complex</taxon>
    </lineage>
</organism>
<evidence type="ECO:0000313" key="3">
    <source>
        <dbReference type="Proteomes" id="UP000267096"/>
    </source>
</evidence>
<dbReference type="EMBL" id="UYRR01019407">
    <property type="protein sequence ID" value="VDK29959.1"/>
    <property type="molecule type" value="Genomic_DNA"/>
</dbReference>
<dbReference type="Proteomes" id="UP000267096">
    <property type="component" value="Unassembled WGS sequence"/>
</dbReference>
<reference evidence="4" key="1">
    <citation type="submission" date="2017-02" db="UniProtKB">
        <authorList>
            <consortium name="WormBaseParasite"/>
        </authorList>
    </citation>
    <scope>IDENTIFICATION</scope>
</reference>
<gene>
    <name evidence="2" type="ORF">ASIM_LOCUS7745</name>
</gene>